<feature type="region of interest" description="Disordered" evidence="1">
    <location>
        <begin position="73"/>
        <end position="147"/>
    </location>
</feature>
<evidence type="ECO:0000256" key="1">
    <source>
        <dbReference type="SAM" id="MobiDB-lite"/>
    </source>
</evidence>
<dbReference type="EMBL" id="JAHRIM010092356">
    <property type="protein sequence ID" value="MEQ2277735.1"/>
    <property type="molecule type" value="Genomic_DNA"/>
</dbReference>
<proteinExistence type="predicted"/>
<keyword evidence="3" id="KW-1185">Reference proteome</keyword>
<reference evidence="2 3" key="1">
    <citation type="submission" date="2021-06" db="EMBL/GenBank/DDBJ databases">
        <authorList>
            <person name="Palmer J.M."/>
        </authorList>
    </citation>
    <scope>NUCLEOTIDE SEQUENCE [LARGE SCALE GENOMIC DNA]</scope>
    <source>
        <strain evidence="2 3">XR_2019</strain>
        <tissue evidence="2">Muscle</tissue>
    </source>
</reference>
<organism evidence="2 3">
    <name type="scientific">Xenotaenia resolanae</name>
    <dbReference type="NCBI Taxonomy" id="208358"/>
    <lineage>
        <taxon>Eukaryota</taxon>
        <taxon>Metazoa</taxon>
        <taxon>Chordata</taxon>
        <taxon>Craniata</taxon>
        <taxon>Vertebrata</taxon>
        <taxon>Euteleostomi</taxon>
        <taxon>Actinopterygii</taxon>
        <taxon>Neopterygii</taxon>
        <taxon>Teleostei</taxon>
        <taxon>Neoteleostei</taxon>
        <taxon>Acanthomorphata</taxon>
        <taxon>Ovalentaria</taxon>
        <taxon>Atherinomorphae</taxon>
        <taxon>Cyprinodontiformes</taxon>
        <taxon>Goodeidae</taxon>
        <taxon>Xenotaenia</taxon>
    </lineage>
</organism>
<gene>
    <name evidence="2" type="ORF">XENORESO_006808</name>
</gene>
<evidence type="ECO:0000313" key="2">
    <source>
        <dbReference type="EMBL" id="MEQ2277735.1"/>
    </source>
</evidence>
<feature type="compositionally biased region" description="Polar residues" evidence="1">
    <location>
        <begin position="88"/>
        <end position="99"/>
    </location>
</feature>
<accession>A0ABV0X790</accession>
<sequence length="184" mass="19943">MARAETVGENGGGGNGPLPCHNTCRLEVPQNFHTWPGQLTTRTPRSGTSVSAPHLQNSPRHTEPLRALCLSNLLHNPHPEGQGEAHTHQQSPALSSSLIPSHRLVKDESSRRTVSPSDLSGEQPGKNLASTPNCKNRNCQASSAETATKQTWTETKAIIVIRTELYAVIISELCGFVLTNRESR</sequence>
<comment type="caution">
    <text evidence="2">The sequence shown here is derived from an EMBL/GenBank/DDBJ whole genome shotgun (WGS) entry which is preliminary data.</text>
</comment>
<feature type="compositionally biased region" description="Polar residues" evidence="1">
    <location>
        <begin position="35"/>
        <end position="59"/>
    </location>
</feature>
<evidence type="ECO:0000313" key="3">
    <source>
        <dbReference type="Proteomes" id="UP001444071"/>
    </source>
</evidence>
<dbReference type="Proteomes" id="UP001444071">
    <property type="component" value="Unassembled WGS sequence"/>
</dbReference>
<name>A0ABV0X790_9TELE</name>
<feature type="region of interest" description="Disordered" evidence="1">
    <location>
        <begin position="35"/>
        <end position="61"/>
    </location>
</feature>
<feature type="compositionally biased region" description="Polar residues" evidence="1">
    <location>
        <begin position="128"/>
        <end position="147"/>
    </location>
</feature>
<protein>
    <submittedName>
        <fullName evidence="2">Uncharacterized protein</fullName>
    </submittedName>
</protein>
<feature type="compositionally biased region" description="Basic and acidic residues" evidence="1">
    <location>
        <begin position="77"/>
        <end position="87"/>
    </location>
</feature>